<proteinExistence type="predicted"/>
<name>A0A9J6BXU2_POLVA</name>
<feature type="region of interest" description="Disordered" evidence="1">
    <location>
        <begin position="79"/>
        <end position="103"/>
    </location>
</feature>
<keyword evidence="3" id="KW-1185">Reference proteome</keyword>
<dbReference type="EMBL" id="JADBJN010000003">
    <property type="protein sequence ID" value="KAG5674030.1"/>
    <property type="molecule type" value="Genomic_DNA"/>
</dbReference>
<feature type="compositionally biased region" description="Low complexity" evidence="1">
    <location>
        <begin position="79"/>
        <end position="88"/>
    </location>
</feature>
<evidence type="ECO:0000256" key="1">
    <source>
        <dbReference type="SAM" id="MobiDB-lite"/>
    </source>
</evidence>
<evidence type="ECO:0000313" key="3">
    <source>
        <dbReference type="Proteomes" id="UP001107558"/>
    </source>
</evidence>
<sequence>MSQNQPMRSVHFLIFSFPHPIHLKANDVTKQFSGYPSGNPIDPSLFSKLSLTDIYRQQFQMYGFPQLYPYLYAPKSSLGMHSSSLDSSENTTNMRHKSSSNSK</sequence>
<evidence type="ECO:0000313" key="2">
    <source>
        <dbReference type="EMBL" id="KAG5674030.1"/>
    </source>
</evidence>
<comment type="caution">
    <text evidence="2">The sequence shown here is derived from an EMBL/GenBank/DDBJ whole genome shotgun (WGS) entry which is preliminary data.</text>
</comment>
<reference evidence="2" key="1">
    <citation type="submission" date="2021-03" db="EMBL/GenBank/DDBJ databases">
        <title>Chromosome level genome of the anhydrobiotic midge Polypedilum vanderplanki.</title>
        <authorList>
            <person name="Yoshida Y."/>
            <person name="Kikawada T."/>
            <person name="Gusev O."/>
        </authorList>
    </citation>
    <scope>NUCLEOTIDE SEQUENCE</scope>
    <source>
        <strain evidence="2">NIAS01</strain>
        <tissue evidence="2">Whole body or cell culture</tissue>
    </source>
</reference>
<accession>A0A9J6BXU2</accession>
<protein>
    <submittedName>
        <fullName evidence="2">Uncharacterized protein</fullName>
    </submittedName>
</protein>
<dbReference type="Proteomes" id="UP001107558">
    <property type="component" value="Chromosome 3"/>
</dbReference>
<feature type="compositionally biased region" description="Basic residues" evidence="1">
    <location>
        <begin position="94"/>
        <end position="103"/>
    </location>
</feature>
<dbReference type="AlphaFoldDB" id="A0A9J6BXU2"/>
<organism evidence="2 3">
    <name type="scientific">Polypedilum vanderplanki</name>
    <name type="common">Sleeping chironomid midge</name>
    <dbReference type="NCBI Taxonomy" id="319348"/>
    <lineage>
        <taxon>Eukaryota</taxon>
        <taxon>Metazoa</taxon>
        <taxon>Ecdysozoa</taxon>
        <taxon>Arthropoda</taxon>
        <taxon>Hexapoda</taxon>
        <taxon>Insecta</taxon>
        <taxon>Pterygota</taxon>
        <taxon>Neoptera</taxon>
        <taxon>Endopterygota</taxon>
        <taxon>Diptera</taxon>
        <taxon>Nematocera</taxon>
        <taxon>Chironomoidea</taxon>
        <taxon>Chironomidae</taxon>
        <taxon>Chironominae</taxon>
        <taxon>Polypedilum</taxon>
        <taxon>Polypedilum</taxon>
    </lineage>
</organism>
<gene>
    <name evidence="2" type="ORF">PVAND_004021</name>
</gene>